<dbReference type="GeneID" id="18474848"/>
<protein>
    <recommendedName>
        <fullName evidence="3">DNA recombination and repair protein Rad51-like C-terminal domain-containing protein</fullName>
    </recommendedName>
</protein>
<dbReference type="AlphaFoldDB" id="I4YED8"/>
<evidence type="ECO:0000313" key="1">
    <source>
        <dbReference type="EMBL" id="EIM22330.1"/>
    </source>
</evidence>
<evidence type="ECO:0008006" key="3">
    <source>
        <dbReference type="Google" id="ProtNLM"/>
    </source>
</evidence>
<name>I4YED8_WALMC</name>
<proteinExistence type="predicted"/>
<dbReference type="InParanoid" id="I4YED8"/>
<reference evidence="1 2" key="1">
    <citation type="journal article" date="2012" name="Fungal Genet. Biol.">
        <title>The genome of the xerotolerant mold Wallemia sebi reveals adaptations to osmotic stress and suggests cryptic sexual reproduction.</title>
        <authorList>
            <person name="Padamsee M."/>
            <person name="Kumar T.K.A."/>
            <person name="Riley R."/>
            <person name="Binder M."/>
            <person name="Boyd A."/>
            <person name="Calvo A.M."/>
            <person name="Furukawa K."/>
            <person name="Hesse C."/>
            <person name="Hohmann S."/>
            <person name="James T.Y."/>
            <person name="LaButti K."/>
            <person name="Lapidus A."/>
            <person name="Lindquist E."/>
            <person name="Lucas S."/>
            <person name="Miller K."/>
            <person name="Shantappa S."/>
            <person name="Grigoriev I.V."/>
            <person name="Hibbett D.S."/>
            <person name="McLaughlin D.J."/>
            <person name="Spatafora J.W."/>
            <person name="Aime M.C."/>
        </authorList>
    </citation>
    <scope>NUCLEOTIDE SEQUENCE [LARGE SCALE GENOMIC DNA]</scope>
    <source>
        <strain evidence="2">ATCC MYA-4683 / CBS 633.66</strain>
    </source>
</reference>
<dbReference type="Proteomes" id="UP000005242">
    <property type="component" value="Unassembled WGS sequence"/>
</dbReference>
<dbReference type="KEGG" id="wse:WALSEDRAFT_63536"/>
<dbReference type="Gene3D" id="3.40.50.300">
    <property type="entry name" value="P-loop containing nucleotide triphosphate hydrolases"/>
    <property type="match status" value="1"/>
</dbReference>
<dbReference type="RefSeq" id="XP_006957585.1">
    <property type="nucleotide sequence ID" value="XM_006957523.1"/>
</dbReference>
<dbReference type="HOGENOM" id="CLU_829504_0_0_1"/>
<evidence type="ECO:0000313" key="2">
    <source>
        <dbReference type="Proteomes" id="UP000005242"/>
    </source>
</evidence>
<dbReference type="EMBL" id="JH668228">
    <property type="protein sequence ID" value="EIM22330.1"/>
    <property type="molecule type" value="Genomic_DNA"/>
</dbReference>
<keyword evidence="2" id="KW-1185">Reference proteome</keyword>
<sequence>MSSTIEDLVLEGGNCYTDISGSPGVGRTSIITSSLIKFLSLAENANAYAIIIDVNGDLNLRGIDDEITSRIKYVRTLNLSSFLVTIAALPAYIESSPFTTKVVAIDTISNYMRNPDITQKHKISIQNTIRSSFNKLTNDMSVKIISTSDAVIRRTHTIDDNSVRIANLGLENNNYMGPFHASNFNQMANFRQLQLSYEPGEPKSRKARIIGTDPERDSIYFSIVDRVVHRIKYKDTDGTDGIILTSSFILADELGNVVQSSVTYSIHSSPVARMDGYVRFQGYGVTIHDFIAAISESERSKTSYSKLMTGYITAFVNRVTPALSQLSYAEREKDL</sequence>
<accession>I4YED8</accession>
<gene>
    <name evidence="1" type="ORF">WALSEDRAFT_63536</name>
</gene>
<dbReference type="InterPro" id="IPR027417">
    <property type="entry name" value="P-loop_NTPase"/>
</dbReference>
<organism evidence="1 2">
    <name type="scientific">Wallemia mellicola (strain ATCC MYA-4683 / CBS 633.66)</name>
    <name type="common">Wallemia sebi (CBS 633.66)</name>
    <dbReference type="NCBI Taxonomy" id="671144"/>
    <lineage>
        <taxon>Eukaryota</taxon>
        <taxon>Fungi</taxon>
        <taxon>Dikarya</taxon>
        <taxon>Basidiomycota</taxon>
        <taxon>Wallemiomycotina</taxon>
        <taxon>Wallemiomycetes</taxon>
        <taxon>Wallemiales</taxon>
        <taxon>Wallemiaceae</taxon>
        <taxon>Wallemia</taxon>
    </lineage>
</organism>